<feature type="region of interest" description="Disordered" evidence="10">
    <location>
        <begin position="45"/>
        <end position="86"/>
    </location>
</feature>
<sequence>MFGISEAAVLIIVAVLVFGAKKLPELARSAGKSLRILKSEAKALKSEGRAEGADSPSAARYSVRPAPGERPAAAGEEDPGGAPRGS</sequence>
<evidence type="ECO:0000313" key="11">
    <source>
        <dbReference type="EMBL" id="OEV09005.1"/>
    </source>
</evidence>
<evidence type="ECO:0000256" key="6">
    <source>
        <dbReference type="ARBA" id="ARBA00022989"/>
    </source>
</evidence>
<keyword evidence="8 9" id="KW-0472">Membrane</keyword>
<evidence type="ECO:0000256" key="8">
    <source>
        <dbReference type="ARBA" id="ARBA00023136"/>
    </source>
</evidence>
<keyword evidence="12" id="KW-1185">Reference proteome</keyword>
<name>A0A1E7KYM7_9ACTN</name>
<keyword evidence="6 9" id="KW-1133">Transmembrane helix</keyword>
<dbReference type="Gene3D" id="1.20.5.3310">
    <property type="match status" value="1"/>
</dbReference>
<dbReference type="HAMAP" id="MF_00236">
    <property type="entry name" value="TatA_E"/>
    <property type="match status" value="1"/>
</dbReference>
<gene>
    <name evidence="9" type="primary">tatA</name>
    <name evidence="11" type="ORF">AN218_23990</name>
</gene>
<comment type="caution">
    <text evidence="11">The sequence shown here is derived from an EMBL/GenBank/DDBJ whole genome shotgun (WGS) entry which is preliminary data.</text>
</comment>
<comment type="similarity">
    <text evidence="9">Belongs to the TatA/E family.</text>
</comment>
<evidence type="ECO:0000256" key="4">
    <source>
        <dbReference type="ARBA" id="ARBA00022692"/>
    </source>
</evidence>
<dbReference type="RefSeq" id="WP_070019004.1">
    <property type="nucleotide sequence ID" value="NZ_LJGW01000387.1"/>
</dbReference>
<dbReference type="InterPro" id="IPR003369">
    <property type="entry name" value="TatA/B/E"/>
</dbReference>
<evidence type="ECO:0000256" key="7">
    <source>
        <dbReference type="ARBA" id="ARBA00023010"/>
    </source>
</evidence>
<dbReference type="GO" id="GO:0043953">
    <property type="term" value="P:protein transport by the Tat complex"/>
    <property type="evidence" value="ECO:0007669"/>
    <property type="project" value="UniProtKB-UniRule"/>
</dbReference>
<dbReference type="GO" id="GO:0033281">
    <property type="term" value="C:TAT protein transport complex"/>
    <property type="evidence" value="ECO:0007669"/>
    <property type="project" value="UniProtKB-UniRule"/>
</dbReference>
<dbReference type="Proteomes" id="UP000176005">
    <property type="component" value="Unassembled WGS sequence"/>
</dbReference>
<keyword evidence="4 9" id="KW-0812">Transmembrane</keyword>
<dbReference type="PANTHER" id="PTHR42982">
    <property type="entry name" value="SEC-INDEPENDENT PROTEIN TRANSLOCASE PROTEIN TATA"/>
    <property type="match status" value="1"/>
</dbReference>
<evidence type="ECO:0000256" key="9">
    <source>
        <dbReference type="HAMAP-Rule" id="MF_00236"/>
    </source>
</evidence>
<comment type="subcellular location">
    <subcellularLocation>
        <location evidence="1 9">Cell membrane</location>
        <topology evidence="1 9">Single-pass membrane protein</topology>
    </subcellularLocation>
</comment>
<reference evidence="11 12" key="1">
    <citation type="journal article" date="2016" name="Front. Microbiol.">
        <title>Comparative Genomics Analysis of Streptomyces Species Reveals Their Adaptation to the Marine Environment and Their Diversity at the Genomic Level.</title>
        <authorList>
            <person name="Tian X."/>
            <person name="Zhang Z."/>
            <person name="Yang T."/>
            <person name="Chen M."/>
            <person name="Li J."/>
            <person name="Chen F."/>
            <person name="Yang J."/>
            <person name="Li W."/>
            <person name="Zhang B."/>
            <person name="Zhang Z."/>
            <person name="Wu J."/>
            <person name="Zhang C."/>
            <person name="Long L."/>
            <person name="Xiao J."/>
        </authorList>
    </citation>
    <scope>NUCLEOTIDE SEQUENCE [LARGE SCALE GENOMIC DNA]</scope>
    <source>
        <strain evidence="11 12">SCSIO 10429</strain>
    </source>
</reference>
<dbReference type="PANTHER" id="PTHR42982:SF8">
    <property type="entry name" value="SEC-INDEPENDENT PROTEIN TRANSLOCASE PROTEIN TATA"/>
    <property type="match status" value="1"/>
</dbReference>
<keyword evidence="5 9" id="KW-0653">Protein transport</keyword>
<protein>
    <recommendedName>
        <fullName evidence="9">Sec-independent protein translocase protein TatA</fullName>
    </recommendedName>
</protein>
<feature type="compositionally biased region" description="Low complexity" evidence="10">
    <location>
        <begin position="64"/>
        <end position="74"/>
    </location>
</feature>
<dbReference type="EMBL" id="LJGW01000387">
    <property type="protein sequence ID" value="OEV09005.1"/>
    <property type="molecule type" value="Genomic_DNA"/>
</dbReference>
<keyword evidence="3 9" id="KW-1003">Cell membrane</keyword>
<accession>A0A1E7KYM7</accession>
<organism evidence="11 12">
    <name type="scientific">Streptomyces nanshensis</name>
    <dbReference type="NCBI Taxonomy" id="518642"/>
    <lineage>
        <taxon>Bacteria</taxon>
        <taxon>Bacillati</taxon>
        <taxon>Actinomycetota</taxon>
        <taxon>Actinomycetes</taxon>
        <taxon>Kitasatosporales</taxon>
        <taxon>Streptomycetaceae</taxon>
        <taxon>Streptomyces</taxon>
    </lineage>
</organism>
<dbReference type="Pfam" id="PF02416">
    <property type="entry name" value="TatA_B_E"/>
    <property type="match status" value="1"/>
</dbReference>
<keyword evidence="7 9" id="KW-0811">Translocation</keyword>
<evidence type="ECO:0000256" key="10">
    <source>
        <dbReference type="SAM" id="MobiDB-lite"/>
    </source>
</evidence>
<evidence type="ECO:0000256" key="3">
    <source>
        <dbReference type="ARBA" id="ARBA00022475"/>
    </source>
</evidence>
<dbReference type="InterPro" id="IPR006312">
    <property type="entry name" value="TatA/E"/>
</dbReference>
<dbReference type="AlphaFoldDB" id="A0A1E7KYM7"/>
<evidence type="ECO:0000313" key="12">
    <source>
        <dbReference type="Proteomes" id="UP000176005"/>
    </source>
</evidence>
<dbReference type="GO" id="GO:0008320">
    <property type="term" value="F:protein transmembrane transporter activity"/>
    <property type="evidence" value="ECO:0007669"/>
    <property type="project" value="UniProtKB-UniRule"/>
</dbReference>
<proteinExistence type="inferred from homology"/>
<comment type="function">
    <text evidence="9">Part of the twin-arginine translocation (Tat) system that transports large folded proteins containing a characteristic twin-arginine motif in their signal peptide across membranes. TatA could form the protein-conducting channel of the Tat system.</text>
</comment>
<keyword evidence="2 9" id="KW-0813">Transport</keyword>
<comment type="subunit">
    <text evidence="9">The Tat system comprises two distinct complexes: a TatABC complex, containing multiple copies of TatA, TatB and TatC subunits, and a separate TatA complex, containing only TatA subunits. Substrates initially bind to the TatABC complex, which probably triggers association of the separate TatA complex to form the active translocon.</text>
</comment>
<evidence type="ECO:0000256" key="1">
    <source>
        <dbReference type="ARBA" id="ARBA00004162"/>
    </source>
</evidence>
<evidence type="ECO:0000256" key="5">
    <source>
        <dbReference type="ARBA" id="ARBA00022927"/>
    </source>
</evidence>
<dbReference type="NCBIfam" id="TIGR01411">
    <property type="entry name" value="tatAE"/>
    <property type="match status" value="1"/>
</dbReference>
<dbReference type="PATRIC" id="fig|518642.10.peg.4358"/>
<evidence type="ECO:0000256" key="2">
    <source>
        <dbReference type="ARBA" id="ARBA00022448"/>
    </source>
</evidence>
<dbReference type="NCBIfam" id="NF001854">
    <property type="entry name" value="PRK00575.1"/>
    <property type="match status" value="1"/>
</dbReference>